<keyword evidence="5" id="KW-1185">Reference proteome</keyword>
<feature type="transmembrane region" description="Helical" evidence="2">
    <location>
        <begin position="91"/>
        <end position="110"/>
    </location>
</feature>
<dbReference type="AlphaFoldDB" id="A0A3S3MQB7"/>
<evidence type="ECO:0000259" key="3">
    <source>
        <dbReference type="PROSITE" id="PS51846"/>
    </source>
</evidence>
<dbReference type="GO" id="GO:0005737">
    <property type="term" value="C:cytoplasm"/>
    <property type="evidence" value="ECO:0007669"/>
    <property type="project" value="TreeGrafter"/>
</dbReference>
<evidence type="ECO:0000313" key="4">
    <source>
        <dbReference type="EMBL" id="RWR87800.1"/>
    </source>
</evidence>
<dbReference type="PANTHER" id="PTHR12064">
    <property type="entry name" value="METAL TRANSPORTER CNNM"/>
    <property type="match status" value="1"/>
</dbReference>
<protein>
    <submittedName>
        <fullName evidence="4">CBS domain-containing protein</fullName>
    </submittedName>
</protein>
<dbReference type="GO" id="GO:0010960">
    <property type="term" value="P:magnesium ion homeostasis"/>
    <property type="evidence" value="ECO:0007669"/>
    <property type="project" value="InterPro"/>
</dbReference>
<name>A0A3S3MQB7_9MAGN</name>
<feature type="transmembrane region" description="Helical" evidence="2">
    <location>
        <begin position="122"/>
        <end position="139"/>
    </location>
</feature>
<organism evidence="4 5">
    <name type="scientific">Cinnamomum micranthum f. kanehirae</name>
    <dbReference type="NCBI Taxonomy" id="337451"/>
    <lineage>
        <taxon>Eukaryota</taxon>
        <taxon>Viridiplantae</taxon>
        <taxon>Streptophyta</taxon>
        <taxon>Embryophyta</taxon>
        <taxon>Tracheophyta</taxon>
        <taxon>Spermatophyta</taxon>
        <taxon>Magnoliopsida</taxon>
        <taxon>Magnoliidae</taxon>
        <taxon>Laurales</taxon>
        <taxon>Lauraceae</taxon>
        <taxon>Cinnamomum</taxon>
    </lineage>
</organism>
<sequence length="389" mass="43338">MAGEDEQCCKAMFWVYLLICIALVVFAGNVSGLTIGLMSISLVDLEVLIKAGQPQDRRNAAKILPVVKNQHLLLCTLIIVRPIFLDAIVPAWVAILISITLILAFGGVFSHYGLKIGAKMVFLVRVLLLVFFPISYPISKAGKGGELTLDETTIITGALDLTQKTAENAMTHISETFSLDINSKLDMYVSPKFRYLAVPFVLVFILLIMPLLRHTMSLIVTKGHSRVPIYSVCPENVIGLILVKNLITYRAEDEIPIRYVTIRKIPRVSGYMPLYDILNEFQKGHSHMAVVVKHKGDVSQPVLGELLNIDIDKSSVHPGATTVQSPLSKRNVEQHGDMHPHFKKWERGVHDNVLDIDPDSLPSYPPDEEVIGIITMEDVMEALLQYHQN</sequence>
<dbReference type="PROSITE" id="PS51846">
    <property type="entry name" value="CNNM"/>
    <property type="match status" value="1"/>
</dbReference>
<comment type="caution">
    <text evidence="4">The sequence shown here is derived from an EMBL/GenBank/DDBJ whole genome shotgun (WGS) entry which is preliminary data.</text>
</comment>
<dbReference type="GO" id="GO:0016020">
    <property type="term" value="C:membrane"/>
    <property type="evidence" value="ECO:0007669"/>
    <property type="project" value="UniProtKB-UniRule"/>
</dbReference>
<dbReference type="OrthoDB" id="5353557at2759"/>
<keyword evidence="1 2" id="KW-0812">Transmembrane</keyword>
<feature type="transmembrane region" description="Helical" evidence="2">
    <location>
        <begin position="12"/>
        <end position="45"/>
    </location>
</feature>
<evidence type="ECO:0000313" key="5">
    <source>
        <dbReference type="Proteomes" id="UP000283530"/>
    </source>
</evidence>
<dbReference type="EMBL" id="QPKB01000006">
    <property type="protein sequence ID" value="RWR87800.1"/>
    <property type="molecule type" value="Genomic_DNA"/>
</dbReference>
<proteinExistence type="predicted"/>
<keyword evidence="1 2" id="KW-1133">Transmembrane helix</keyword>
<dbReference type="STRING" id="337451.A0A3S3MQB7"/>
<dbReference type="Pfam" id="PF01595">
    <property type="entry name" value="CNNM"/>
    <property type="match status" value="1"/>
</dbReference>
<evidence type="ECO:0000256" key="1">
    <source>
        <dbReference type="PROSITE-ProRule" id="PRU01193"/>
    </source>
</evidence>
<dbReference type="InterPro" id="IPR045095">
    <property type="entry name" value="ACDP"/>
</dbReference>
<dbReference type="InterPro" id="IPR002550">
    <property type="entry name" value="CNNM"/>
</dbReference>
<dbReference type="GO" id="GO:0030026">
    <property type="term" value="P:intracellular manganese ion homeostasis"/>
    <property type="evidence" value="ECO:0007669"/>
    <property type="project" value="TreeGrafter"/>
</dbReference>
<feature type="domain" description="CNNM transmembrane" evidence="3">
    <location>
        <begin position="9"/>
        <end position="175"/>
    </location>
</feature>
<dbReference type="Gene3D" id="3.10.580.10">
    <property type="entry name" value="CBS-domain"/>
    <property type="match status" value="1"/>
</dbReference>
<dbReference type="PANTHER" id="PTHR12064:SF36">
    <property type="entry name" value="DOMAIN-CONTAINING PROTEIN, PUTATIVE, EXPRESSED-RELATED"/>
    <property type="match status" value="1"/>
</dbReference>
<gene>
    <name evidence="4" type="ORF">CKAN_01675700</name>
</gene>
<reference evidence="4 5" key="1">
    <citation type="journal article" date="2019" name="Nat. Plants">
        <title>Stout camphor tree genome fills gaps in understanding of flowering plant genome evolution.</title>
        <authorList>
            <person name="Chaw S.M."/>
            <person name="Liu Y.C."/>
            <person name="Wu Y.W."/>
            <person name="Wang H.Y."/>
            <person name="Lin C.I."/>
            <person name="Wu C.S."/>
            <person name="Ke H.M."/>
            <person name="Chang L.Y."/>
            <person name="Hsu C.Y."/>
            <person name="Yang H.T."/>
            <person name="Sudianto E."/>
            <person name="Hsu M.H."/>
            <person name="Wu K.P."/>
            <person name="Wang L.N."/>
            <person name="Leebens-Mack J.H."/>
            <person name="Tsai I.J."/>
        </authorList>
    </citation>
    <scope>NUCLEOTIDE SEQUENCE [LARGE SCALE GENOMIC DNA]</scope>
    <source>
        <strain evidence="5">cv. Chaw 1501</strain>
        <tissue evidence="4">Young leaves</tissue>
    </source>
</reference>
<evidence type="ECO:0000256" key="2">
    <source>
        <dbReference type="SAM" id="Phobius"/>
    </source>
</evidence>
<feature type="transmembrane region" description="Helical" evidence="2">
    <location>
        <begin position="193"/>
        <end position="212"/>
    </location>
</feature>
<keyword evidence="1 2" id="KW-0472">Membrane</keyword>
<dbReference type="InterPro" id="IPR046342">
    <property type="entry name" value="CBS_dom_sf"/>
</dbReference>
<dbReference type="Proteomes" id="UP000283530">
    <property type="component" value="Unassembled WGS sequence"/>
</dbReference>
<accession>A0A3S3MQB7</accession>
<dbReference type="SUPFAM" id="SSF54631">
    <property type="entry name" value="CBS-domain pair"/>
    <property type="match status" value="1"/>
</dbReference>